<accession>A0ABR7Z851</accession>
<dbReference type="Pfam" id="PF11162">
    <property type="entry name" value="DUF2946"/>
    <property type="match status" value="1"/>
</dbReference>
<dbReference type="Proteomes" id="UP000805841">
    <property type="component" value="Unassembled WGS sequence"/>
</dbReference>
<organism evidence="1 2">
    <name type="scientific">Pseudomonas typographi</name>
    <dbReference type="NCBI Taxonomy" id="2715964"/>
    <lineage>
        <taxon>Bacteria</taxon>
        <taxon>Pseudomonadati</taxon>
        <taxon>Pseudomonadota</taxon>
        <taxon>Gammaproteobacteria</taxon>
        <taxon>Pseudomonadales</taxon>
        <taxon>Pseudomonadaceae</taxon>
        <taxon>Pseudomonas</taxon>
    </lineage>
</organism>
<gene>
    <name evidence="1" type="ORF">HAQ05_22910</name>
</gene>
<dbReference type="InterPro" id="IPR021333">
    <property type="entry name" value="DUF2946"/>
</dbReference>
<evidence type="ECO:0000313" key="2">
    <source>
        <dbReference type="Proteomes" id="UP000805841"/>
    </source>
</evidence>
<reference evidence="1 2" key="1">
    <citation type="journal article" date="2020" name="Insects">
        <title>Bacteria Belonging to Pseudomonas typographi sp. nov. from the Bark Beetle Ips typographus Have Genomic Potential to Aid in the Host Ecology.</title>
        <authorList>
            <person name="Peral-Aranega E."/>
            <person name="Saati-Santamaria Z."/>
            <person name="Kolarik M."/>
            <person name="Rivas R."/>
            <person name="Garcia-Fraile P."/>
        </authorList>
    </citation>
    <scope>NUCLEOTIDE SEQUENCE [LARGE SCALE GENOMIC DNA]</scope>
    <source>
        <strain evidence="1 2">CA3A</strain>
    </source>
</reference>
<proteinExistence type="predicted"/>
<name>A0ABR7Z851_9PSED</name>
<sequence>MKHPRPTPPRRWVNRGRWLGLFAVLMLFIGPLASQSMPMDPVQRMANMSMATHGHGCDGDAGKDQAPNGLHPLWERCGYCSLFFHCPALPQALSFTGATTLPAAPA</sequence>
<dbReference type="EMBL" id="JAAOCA010000036">
    <property type="protein sequence ID" value="MBD1601533.1"/>
    <property type="molecule type" value="Genomic_DNA"/>
</dbReference>
<keyword evidence="2" id="KW-1185">Reference proteome</keyword>
<feature type="non-terminal residue" evidence="1">
    <location>
        <position position="106"/>
    </location>
</feature>
<protein>
    <submittedName>
        <fullName evidence="1">DUF2946 domain-containing protein</fullName>
    </submittedName>
</protein>
<dbReference type="RefSeq" id="WP_190424948.1">
    <property type="nucleotide sequence ID" value="NZ_JAAOCA010000036.1"/>
</dbReference>
<comment type="caution">
    <text evidence="1">The sequence shown here is derived from an EMBL/GenBank/DDBJ whole genome shotgun (WGS) entry which is preliminary data.</text>
</comment>
<evidence type="ECO:0000313" key="1">
    <source>
        <dbReference type="EMBL" id="MBD1601533.1"/>
    </source>
</evidence>